<evidence type="ECO:0000259" key="1">
    <source>
        <dbReference type="Pfam" id="PF01850"/>
    </source>
</evidence>
<organism evidence="2 3">
    <name type="scientific">Paludisphaera mucosa</name>
    <dbReference type="NCBI Taxonomy" id="3030827"/>
    <lineage>
        <taxon>Bacteria</taxon>
        <taxon>Pseudomonadati</taxon>
        <taxon>Planctomycetota</taxon>
        <taxon>Planctomycetia</taxon>
        <taxon>Isosphaerales</taxon>
        <taxon>Isosphaeraceae</taxon>
        <taxon>Paludisphaera</taxon>
    </lineage>
</organism>
<dbReference type="Proteomes" id="UP001216907">
    <property type="component" value="Unassembled WGS sequence"/>
</dbReference>
<reference evidence="2 3" key="1">
    <citation type="submission" date="2023-03" db="EMBL/GenBank/DDBJ databases">
        <title>Paludisphaera mucosa sp. nov. a novel planctomycete from northern fen.</title>
        <authorList>
            <person name="Ivanova A."/>
        </authorList>
    </citation>
    <scope>NUCLEOTIDE SEQUENCE [LARGE SCALE GENOMIC DNA]</scope>
    <source>
        <strain evidence="2 3">Pla2</strain>
    </source>
</reference>
<comment type="caution">
    <text evidence="2">The sequence shown here is derived from an EMBL/GenBank/DDBJ whole genome shotgun (WGS) entry which is preliminary data.</text>
</comment>
<dbReference type="InterPro" id="IPR029060">
    <property type="entry name" value="PIN-like_dom_sf"/>
</dbReference>
<evidence type="ECO:0000313" key="3">
    <source>
        <dbReference type="Proteomes" id="UP001216907"/>
    </source>
</evidence>
<dbReference type="RefSeq" id="WP_277861990.1">
    <property type="nucleotide sequence ID" value="NZ_JARRAG010000002.1"/>
</dbReference>
<dbReference type="CDD" id="cd09854">
    <property type="entry name" value="PIN_VapC-like"/>
    <property type="match status" value="1"/>
</dbReference>
<sequence length="148" mass="16106">MRLLVDTNILVRLIHLAAPMHGPTSQAVARPFLDGGTLCITPQNLDEYWVVSTRPTAANGLGRTPSEALADIEQFKSVFPLLDDVAAIYAMWEEIVASTPVIEEKAHDARLVAAVIVHGVDRILTLNPQDFRAYPDIQVVTPGDVLAP</sequence>
<proteinExistence type="predicted"/>
<dbReference type="Gene3D" id="3.40.50.1010">
    <property type="entry name" value="5'-nuclease"/>
    <property type="match status" value="1"/>
</dbReference>
<protein>
    <submittedName>
        <fullName evidence="2">Type II toxin-antitoxin system VapC family toxin</fullName>
    </submittedName>
</protein>
<dbReference type="Pfam" id="PF01850">
    <property type="entry name" value="PIN"/>
    <property type="match status" value="1"/>
</dbReference>
<dbReference type="SUPFAM" id="SSF88723">
    <property type="entry name" value="PIN domain-like"/>
    <property type="match status" value="1"/>
</dbReference>
<evidence type="ECO:0000313" key="2">
    <source>
        <dbReference type="EMBL" id="MDG3005659.1"/>
    </source>
</evidence>
<keyword evidence="3" id="KW-1185">Reference proteome</keyword>
<dbReference type="EMBL" id="JARRAG010000002">
    <property type="protein sequence ID" value="MDG3005659.1"/>
    <property type="molecule type" value="Genomic_DNA"/>
</dbReference>
<gene>
    <name evidence="2" type="ORF">PZE19_17870</name>
</gene>
<name>A0ABT6FDV9_9BACT</name>
<accession>A0ABT6FDV9</accession>
<feature type="domain" description="PIN" evidence="1">
    <location>
        <begin position="4"/>
        <end position="134"/>
    </location>
</feature>
<dbReference type="InterPro" id="IPR002716">
    <property type="entry name" value="PIN_dom"/>
</dbReference>